<evidence type="ECO:0000313" key="4">
    <source>
        <dbReference type="Proteomes" id="UP000030765"/>
    </source>
</evidence>
<evidence type="ECO:0000256" key="1">
    <source>
        <dbReference type="SAM" id="MobiDB-lite"/>
    </source>
</evidence>
<dbReference type="EnsemblMetazoa" id="ASIC013420-RA">
    <property type="protein sequence ID" value="ASIC013420-PA"/>
    <property type="gene ID" value="ASIC013420"/>
</dbReference>
<reference evidence="2 4" key="1">
    <citation type="journal article" date="2014" name="BMC Genomics">
        <title>Genome sequence of Anopheles sinensis provides insight into genetics basis of mosquito competence for malaria parasites.</title>
        <authorList>
            <person name="Zhou D."/>
            <person name="Zhang D."/>
            <person name="Ding G."/>
            <person name="Shi L."/>
            <person name="Hou Q."/>
            <person name="Ye Y."/>
            <person name="Xu Y."/>
            <person name="Zhou H."/>
            <person name="Xiong C."/>
            <person name="Li S."/>
            <person name="Yu J."/>
            <person name="Hong S."/>
            <person name="Yu X."/>
            <person name="Zou P."/>
            <person name="Chen C."/>
            <person name="Chang X."/>
            <person name="Wang W."/>
            <person name="Lv Y."/>
            <person name="Sun Y."/>
            <person name="Ma L."/>
            <person name="Shen B."/>
            <person name="Zhu C."/>
        </authorList>
    </citation>
    <scope>NUCLEOTIDE SEQUENCE [LARGE SCALE GENOMIC DNA]</scope>
</reference>
<feature type="compositionally biased region" description="Polar residues" evidence="1">
    <location>
        <begin position="17"/>
        <end position="30"/>
    </location>
</feature>
<proteinExistence type="predicted"/>
<evidence type="ECO:0000313" key="2">
    <source>
        <dbReference type="EMBL" id="KFB45471.1"/>
    </source>
</evidence>
<evidence type="ECO:0000313" key="3">
    <source>
        <dbReference type="EnsemblMetazoa" id="ASIC013420-PA"/>
    </source>
</evidence>
<dbReference type="AlphaFoldDB" id="A0A084W5H7"/>
<protein>
    <submittedName>
        <fullName evidence="2 3">Calcofluor white hypersensitive protein</fullName>
    </submittedName>
</protein>
<dbReference type="Proteomes" id="UP000030765">
    <property type="component" value="Unassembled WGS sequence"/>
</dbReference>
<sequence>MTNGLCYFTFLHWSQRNPVNSNRSNKQNMNPKPKRPELSTICANPPLPESKLLYLLKIIGSCLR</sequence>
<dbReference type="VEuPathDB" id="VectorBase:ASIC013420"/>
<feature type="region of interest" description="Disordered" evidence="1">
    <location>
        <begin position="17"/>
        <end position="38"/>
    </location>
</feature>
<name>A0A084W5H7_ANOSI</name>
<dbReference type="EMBL" id="KE525304">
    <property type="protein sequence ID" value="KFB45471.1"/>
    <property type="molecule type" value="Genomic_DNA"/>
</dbReference>
<dbReference type="EMBL" id="ATLV01020645">
    <property type="status" value="NOT_ANNOTATED_CDS"/>
    <property type="molecule type" value="Genomic_DNA"/>
</dbReference>
<reference evidence="3" key="2">
    <citation type="submission" date="2020-05" db="UniProtKB">
        <authorList>
            <consortium name="EnsemblMetazoa"/>
        </authorList>
    </citation>
    <scope>IDENTIFICATION</scope>
</reference>
<keyword evidence="4" id="KW-1185">Reference proteome</keyword>
<organism evidence="2">
    <name type="scientific">Anopheles sinensis</name>
    <name type="common">Mosquito</name>
    <dbReference type="NCBI Taxonomy" id="74873"/>
    <lineage>
        <taxon>Eukaryota</taxon>
        <taxon>Metazoa</taxon>
        <taxon>Ecdysozoa</taxon>
        <taxon>Arthropoda</taxon>
        <taxon>Hexapoda</taxon>
        <taxon>Insecta</taxon>
        <taxon>Pterygota</taxon>
        <taxon>Neoptera</taxon>
        <taxon>Endopterygota</taxon>
        <taxon>Diptera</taxon>
        <taxon>Nematocera</taxon>
        <taxon>Culicoidea</taxon>
        <taxon>Culicidae</taxon>
        <taxon>Anophelinae</taxon>
        <taxon>Anopheles</taxon>
    </lineage>
</organism>
<gene>
    <name evidence="2" type="ORF">ZHAS_00013420</name>
</gene>
<accession>A0A084W5H7</accession>